<sequence>NRIFEVKIKQKWSGLEGKSRTVEVLAYYNDELISTRPASVIESKEESLMVTILPGKYIQQGNIIKVVARDQETRETLYETEKEALVTFEEMDF</sequence>
<dbReference type="Proteomes" id="UP000315423">
    <property type="component" value="Unassembled WGS sequence"/>
</dbReference>
<proteinExistence type="predicted"/>
<reference evidence="1" key="1">
    <citation type="submission" date="2018-09" db="EMBL/GenBank/DDBJ databases">
        <title>A genomic encyclopedia of anaerobic methanotrophic archaea.</title>
        <authorList>
            <person name="Skennerton C.T."/>
            <person name="Chadwick G.L."/>
            <person name="Laso-Perez R."/>
            <person name="Leu A.O."/>
            <person name="Speth D.R."/>
            <person name="Yu H."/>
            <person name="Morgan-Lang C."/>
            <person name="Hatzenpichler R."/>
            <person name="Goudeau D."/>
            <person name="Malmstrom R."/>
            <person name="Woyke T."/>
            <person name="Hallam S."/>
            <person name="Tyson G.W."/>
            <person name="Wegener G."/>
            <person name="Boetius A."/>
            <person name="Orphan V.J."/>
        </authorList>
    </citation>
    <scope>NUCLEOTIDE SEQUENCE</scope>
    <source>
        <strain evidence="1">CONS3730D10UFb2</strain>
    </source>
</reference>
<evidence type="ECO:0000313" key="2">
    <source>
        <dbReference type="Proteomes" id="UP000315423"/>
    </source>
</evidence>
<dbReference type="EMBL" id="QYBA01000137">
    <property type="protein sequence ID" value="TKY91732.1"/>
    <property type="molecule type" value="Genomic_DNA"/>
</dbReference>
<accession>A0AC61SB25</accession>
<feature type="non-terminal residue" evidence="1">
    <location>
        <position position="1"/>
    </location>
</feature>
<gene>
    <name evidence="1" type="ORF">C5S46_04280</name>
</gene>
<evidence type="ECO:0000313" key="1">
    <source>
        <dbReference type="EMBL" id="TKY91732.1"/>
    </source>
</evidence>
<protein>
    <submittedName>
        <fullName evidence="1">Uncharacterized protein</fullName>
    </submittedName>
</protein>
<name>A0AC61SB25_9EURY</name>
<organism evidence="1 2">
    <name type="scientific">Candidatus Methanomarinus sp</name>
    <dbReference type="NCBI Taxonomy" id="3386244"/>
    <lineage>
        <taxon>Archaea</taxon>
        <taxon>Methanobacteriati</taxon>
        <taxon>Methanobacteriota</taxon>
        <taxon>Stenosarchaea group</taxon>
        <taxon>Methanomicrobia</taxon>
        <taxon>Methanosarcinales</taxon>
        <taxon>ANME-2 cluster</taxon>
        <taxon>Candidatus Methanocomedenaceae</taxon>
        <taxon>Candidatus Methanomarinus</taxon>
    </lineage>
</organism>
<comment type="caution">
    <text evidence="1">The sequence shown here is derived from an EMBL/GenBank/DDBJ whole genome shotgun (WGS) entry which is preliminary data.</text>
</comment>